<protein>
    <submittedName>
        <fullName evidence="2">Dihydrofolate reductase family protein</fullName>
    </submittedName>
</protein>
<reference evidence="2 3" key="1">
    <citation type="submission" date="2023-11" db="EMBL/GenBank/DDBJ databases">
        <title>Draft genome sequence of Microbacterium arthrosphaerae JCM 30492.</title>
        <authorList>
            <person name="Zhang G."/>
            <person name="Ding Y."/>
        </authorList>
    </citation>
    <scope>NUCLEOTIDE SEQUENCE [LARGE SCALE GENOMIC DNA]</scope>
    <source>
        <strain evidence="2 3">JCM 30492</strain>
    </source>
</reference>
<dbReference type="InterPro" id="IPR024072">
    <property type="entry name" value="DHFR-like_dom_sf"/>
</dbReference>
<dbReference type="Gene3D" id="3.40.430.10">
    <property type="entry name" value="Dihydrofolate Reductase, subunit A"/>
    <property type="match status" value="1"/>
</dbReference>
<keyword evidence="3" id="KW-1185">Reference proteome</keyword>
<dbReference type="EMBL" id="JAWQEV010000007">
    <property type="protein sequence ID" value="MDW4574442.1"/>
    <property type="molecule type" value="Genomic_DNA"/>
</dbReference>
<dbReference type="RefSeq" id="WP_318354934.1">
    <property type="nucleotide sequence ID" value="NZ_JAWQEV010000007.1"/>
</dbReference>
<accession>A0ABU4H517</accession>
<dbReference type="InterPro" id="IPR002734">
    <property type="entry name" value="RibDG_C"/>
</dbReference>
<proteinExistence type="predicted"/>
<dbReference type="Pfam" id="PF01872">
    <property type="entry name" value="RibD_C"/>
    <property type="match status" value="1"/>
</dbReference>
<dbReference type="SUPFAM" id="SSF53597">
    <property type="entry name" value="Dihydrofolate reductase-like"/>
    <property type="match status" value="1"/>
</dbReference>
<organism evidence="2 3">
    <name type="scientific">Microbacterium arthrosphaerae</name>
    <dbReference type="NCBI Taxonomy" id="792652"/>
    <lineage>
        <taxon>Bacteria</taxon>
        <taxon>Bacillati</taxon>
        <taxon>Actinomycetota</taxon>
        <taxon>Actinomycetes</taxon>
        <taxon>Micrococcales</taxon>
        <taxon>Microbacteriaceae</taxon>
        <taxon>Microbacterium</taxon>
    </lineage>
</organism>
<evidence type="ECO:0000259" key="1">
    <source>
        <dbReference type="Pfam" id="PF01872"/>
    </source>
</evidence>
<dbReference type="Proteomes" id="UP001283109">
    <property type="component" value="Unassembled WGS sequence"/>
</dbReference>
<feature type="domain" description="Bacterial bifunctional deaminase-reductase C-terminal" evidence="1">
    <location>
        <begin position="4"/>
        <end position="168"/>
    </location>
</feature>
<gene>
    <name evidence="2" type="ORF">R8Z58_16815</name>
</gene>
<evidence type="ECO:0000313" key="2">
    <source>
        <dbReference type="EMBL" id="MDW4574442.1"/>
    </source>
</evidence>
<name>A0ABU4H517_9MICO</name>
<evidence type="ECO:0000313" key="3">
    <source>
        <dbReference type="Proteomes" id="UP001283109"/>
    </source>
</evidence>
<comment type="caution">
    <text evidence="2">The sequence shown here is derived from an EMBL/GenBank/DDBJ whole genome shotgun (WGS) entry which is preliminary data.</text>
</comment>
<sequence length="183" mass="19947">MSRVILYASMSVDGFATGPDDDLSVLHGWAFGDPTMAMHPTVTEEFFAAGAVIFGARTLRAGDAAWGDESIFPMPVFVPTHERREPVVRNGALFTFTDSAEEALRQATAAAGDRDVYIMGSPDVARQLIDIDAVDVFELAVTGVLLGAGIRLFGRLAQPPVRLDPTRVLESKRITHIRYEVLR</sequence>